<reference evidence="2 3" key="1">
    <citation type="journal article" date="2023" name="Plants (Basel)">
        <title>Bridging the Gap: Combining Genomics and Transcriptomics Approaches to Understand Stylosanthes scabra, an Orphan Legume from the Brazilian Caatinga.</title>
        <authorList>
            <person name="Ferreira-Neto J.R.C."/>
            <person name="da Silva M.D."/>
            <person name="Binneck E."/>
            <person name="de Melo N.F."/>
            <person name="da Silva R.H."/>
            <person name="de Melo A.L.T.M."/>
            <person name="Pandolfi V."/>
            <person name="Bustamante F.O."/>
            <person name="Brasileiro-Vidal A.C."/>
            <person name="Benko-Iseppon A.M."/>
        </authorList>
    </citation>
    <scope>NUCLEOTIDE SEQUENCE [LARGE SCALE GENOMIC DNA]</scope>
    <source>
        <tissue evidence="2">Leaves</tissue>
    </source>
</reference>
<gene>
    <name evidence="2" type="ORF">PIB30_046319</name>
</gene>
<proteinExistence type="predicted"/>
<feature type="region of interest" description="Disordered" evidence="1">
    <location>
        <begin position="95"/>
        <end position="119"/>
    </location>
</feature>
<protein>
    <submittedName>
        <fullName evidence="2">Uncharacterized protein</fullName>
    </submittedName>
</protein>
<evidence type="ECO:0000313" key="3">
    <source>
        <dbReference type="Proteomes" id="UP001341840"/>
    </source>
</evidence>
<evidence type="ECO:0000256" key="1">
    <source>
        <dbReference type="SAM" id="MobiDB-lite"/>
    </source>
</evidence>
<dbReference type="EMBL" id="JASCZI010090909">
    <property type="protein sequence ID" value="MED6147706.1"/>
    <property type="molecule type" value="Genomic_DNA"/>
</dbReference>
<organism evidence="2 3">
    <name type="scientific">Stylosanthes scabra</name>
    <dbReference type="NCBI Taxonomy" id="79078"/>
    <lineage>
        <taxon>Eukaryota</taxon>
        <taxon>Viridiplantae</taxon>
        <taxon>Streptophyta</taxon>
        <taxon>Embryophyta</taxon>
        <taxon>Tracheophyta</taxon>
        <taxon>Spermatophyta</taxon>
        <taxon>Magnoliopsida</taxon>
        <taxon>eudicotyledons</taxon>
        <taxon>Gunneridae</taxon>
        <taxon>Pentapetalae</taxon>
        <taxon>rosids</taxon>
        <taxon>fabids</taxon>
        <taxon>Fabales</taxon>
        <taxon>Fabaceae</taxon>
        <taxon>Papilionoideae</taxon>
        <taxon>50 kb inversion clade</taxon>
        <taxon>dalbergioids sensu lato</taxon>
        <taxon>Dalbergieae</taxon>
        <taxon>Pterocarpus clade</taxon>
        <taxon>Stylosanthes</taxon>
    </lineage>
</organism>
<feature type="compositionally biased region" description="Basic residues" evidence="1">
    <location>
        <begin position="95"/>
        <end position="112"/>
    </location>
</feature>
<sequence>MKNARSFAKWNCFDSRSGFRNVLEKAKRFEIHETVPEARRFEWRGLAGRVPHTRLLRVGLHGMVDSWHTTCDEPAPHRMNRSHDVADLSVRRHNHTNKKNSNNKRWYRKRGKPQPNICGSHVTQPYDLVTGPTLRGSALLSYRFS</sequence>
<dbReference type="Proteomes" id="UP001341840">
    <property type="component" value="Unassembled WGS sequence"/>
</dbReference>
<comment type="caution">
    <text evidence="2">The sequence shown here is derived from an EMBL/GenBank/DDBJ whole genome shotgun (WGS) entry which is preliminary data.</text>
</comment>
<name>A0ABU6TG42_9FABA</name>
<keyword evidence="3" id="KW-1185">Reference proteome</keyword>
<accession>A0ABU6TG42</accession>
<evidence type="ECO:0000313" key="2">
    <source>
        <dbReference type="EMBL" id="MED6147706.1"/>
    </source>
</evidence>